<feature type="compositionally biased region" description="Polar residues" evidence="2">
    <location>
        <begin position="889"/>
        <end position="900"/>
    </location>
</feature>
<accession>A0AAN9Q8X7</accession>
<sequence length="1098" mass="124301">MGGIGQIMATNQMLSESMEIVYKIIIEFNQHIRACKGKRPNLIMRFASTLSFYVKPEIRMHALQIKLIRPSHDENRLRTGFSLGDLDMYSHMGIGHYVLCDYGKPIEGLAQWTGAPSFPHLLAKDQLVGSTSNLDAFCFFAWSGSHVATPGSHGHSYCIFHNPILLKHMHLAIPRHKLRALHRKIHSFPHHSFLFLAKCEEAACSSWSKALANLMFSPSSNPSHVAALIFATRHAMNVIQDWESRANDIQIANQSFSGYGALQRLEGFDLQRRGLGAPSSTSFSYRGLPKPGYLLVEYPCRRDPSDAPLLCCTRMVSNWRIMHAWAATCYEFFSPFWFNAWFTDRCRELLCTRELLHGLIIRILNHHGLGRCSGVQSEEDQHCHDLGSIHTIAPAWDGALSSSLKCSTLLGGIELGITQTQASPVSTSTNDHFRFQHTQAERALPQPLCVETKLPESIWLKFQYDSRGESRSGDLGQSSAEDRARPYFQGCLPRRLHDQYWLEREIQLTCLGVDGTHAPVSYAQTGTILCRPSVNLQSTSLQRLPCDQDCVSPERPDFPTPPFFFAFPLFREESPLIPQSKVKEKDQSTKEIESRPHPIREVLLSLWLCKYGVILSYGRHENSEQGRATSRPIKEHVKMNDPIIKIQFKSSVISSASVGYGPGSEAKHLNSAKWSRRQSTSPKTQAAYSEVDLGHLSSINMPNSNLGPSIQKPTIWAACLQLTCPIQMYEIKPADLQCSNTVPSMEKRLRAACNASNAKIDNVVKVLDALLCEYENSIQGSGKWQKLAVFLQQSFEGPVIDLTKRLIDKVESDKNSLNLKYRLIEDKMALLNKRLEASESEKFEYVKRYEDAINDKQKLTDEYMNRITDLQANRRSLDERQKCEEDQTSSEIASLKSRSSGADARLAAAREQSQSAKEEAEEWKRKYNISVREAKAALEKAAIVQERTNKQTQFREDALREEFFGTLSKKEDEIKEKTAKIEHAEQCLTTLKFELKAAESKIRNYESQISSMRLEIKELSKSLKTENAKAQSHEKDVMVIRQEINHLEEKYKSEFERFEEVKGRCQNAEKEAVKATEVADKARAEADMAPCNGETGTY</sequence>
<protein>
    <submittedName>
        <fullName evidence="3">Uncharacterized protein</fullName>
    </submittedName>
</protein>
<evidence type="ECO:0000313" key="3">
    <source>
        <dbReference type="EMBL" id="KAK7329285.1"/>
    </source>
</evidence>
<evidence type="ECO:0000313" key="4">
    <source>
        <dbReference type="Proteomes" id="UP001367508"/>
    </source>
</evidence>
<comment type="caution">
    <text evidence="3">The sequence shown here is derived from an EMBL/GenBank/DDBJ whole genome shotgun (WGS) entry which is preliminary data.</text>
</comment>
<organism evidence="3 4">
    <name type="scientific">Canavalia gladiata</name>
    <name type="common">Sword bean</name>
    <name type="synonym">Dolichos gladiatus</name>
    <dbReference type="NCBI Taxonomy" id="3824"/>
    <lineage>
        <taxon>Eukaryota</taxon>
        <taxon>Viridiplantae</taxon>
        <taxon>Streptophyta</taxon>
        <taxon>Embryophyta</taxon>
        <taxon>Tracheophyta</taxon>
        <taxon>Spermatophyta</taxon>
        <taxon>Magnoliopsida</taxon>
        <taxon>eudicotyledons</taxon>
        <taxon>Gunneridae</taxon>
        <taxon>Pentapetalae</taxon>
        <taxon>rosids</taxon>
        <taxon>fabids</taxon>
        <taxon>Fabales</taxon>
        <taxon>Fabaceae</taxon>
        <taxon>Papilionoideae</taxon>
        <taxon>50 kb inversion clade</taxon>
        <taxon>NPAAA clade</taxon>
        <taxon>indigoferoid/millettioid clade</taxon>
        <taxon>Phaseoleae</taxon>
        <taxon>Canavalia</taxon>
    </lineage>
</organism>
<keyword evidence="4" id="KW-1185">Reference proteome</keyword>
<evidence type="ECO:0000256" key="2">
    <source>
        <dbReference type="SAM" id="MobiDB-lite"/>
    </source>
</evidence>
<dbReference type="Gene3D" id="1.20.5.170">
    <property type="match status" value="1"/>
</dbReference>
<evidence type="ECO:0000256" key="1">
    <source>
        <dbReference type="SAM" id="Coils"/>
    </source>
</evidence>
<dbReference type="InterPro" id="IPR036543">
    <property type="entry name" value="Guanylate-bd_C_sf"/>
</dbReference>
<reference evidence="3 4" key="1">
    <citation type="submission" date="2024-01" db="EMBL/GenBank/DDBJ databases">
        <title>The genomes of 5 underutilized Papilionoideae crops provide insights into root nodulation and disease resistanc.</title>
        <authorList>
            <person name="Jiang F."/>
        </authorList>
    </citation>
    <scope>NUCLEOTIDE SEQUENCE [LARGE SCALE GENOMIC DNA]</scope>
    <source>
        <strain evidence="3">LVBAO_FW01</strain>
        <tissue evidence="3">Leaves</tissue>
    </source>
</reference>
<dbReference type="GO" id="GO:0005525">
    <property type="term" value="F:GTP binding"/>
    <property type="evidence" value="ECO:0007669"/>
    <property type="project" value="InterPro"/>
</dbReference>
<feature type="region of interest" description="Disordered" evidence="2">
    <location>
        <begin position="877"/>
        <end position="922"/>
    </location>
</feature>
<proteinExistence type="predicted"/>
<gene>
    <name evidence="3" type="ORF">VNO77_23440</name>
</gene>
<dbReference type="AlphaFoldDB" id="A0AAN9Q8X7"/>
<dbReference type="Proteomes" id="UP001367508">
    <property type="component" value="Unassembled WGS sequence"/>
</dbReference>
<keyword evidence="1" id="KW-0175">Coiled coil</keyword>
<name>A0AAN9Q8X7_CANGL</name>
<feature type="coiled-coil region" evidence="1">
    <location>
        <begin position="967"/>
        <end position="1085"/>
    </location>
</feature>
<dbReference type="EMBL" id="JAYMYQ010000005">
    <property type="protein sequence ID" value="KAK7329285.1"/>
    <property type="molecule type" value="Genomic_DNA"/>
</dbReference>
<dbReference type="GO" id="GO:0003924">
    <property type="term" value="F:GTPase activity"/>
    <property type="evidence" value="ECO:0007669"/>
    <property type="project" value="InterPro"/>
</dbReference>
<dbReference type="SUPFAM" id="SSF48340">
    <property type="entry name" value="Interferon-induced guanylate-binding protein 1 (GBP1), C-terminal domain"/>
    <property type="match status" value="1"/>
</dbReference>